<dbReference type="InterPro" id="IPR005543">
    <property type="entry name" value="PASTA_dom"/>
</dbReference>
<dbReference type="OrthoDB" id="9803895at2"/>
<proteinExistence type="predicted"/>
<reference evidence="3 4" key="1">
    <citation type="submission" date="2018-07" db="EMBL/GenBank/DDBJ databases">
        <title>Genomic Encyclopedia of Type Strains, Phase III (KMG-III): the genomes of soil and plant-associated and newly described type strains.</title>
        <authorList>
            <person name="Whitman W."/>
        </authorList>
    </citation>
    <scope>NUCLEOTIDE SEQUENCE [LARGE SCALE GENOMIC DNA]</scope>
    <source>
        <strain evidence="3 4">CECT 8487</strain>
    </source>
</reference>
<keyword evidence="1" id="KW-0472">Membrane</keyword>
<sequence length="186" mass="21109">MSIIKFLVSKAFLKQILLAVVAVVVLCFLMLWWLKGYTNHGDFETVPDLKGKSISVAQIELDENNLVMQIQDSANFNPDYPKFSVIEQEPIAGTQVKENRKIYLTLNPSGYRKIEVPDLRERTFRQAKPNLEALEFKIGKITYEDNIGKDLVLKMYHNGELLKPGDKLAKTSIIDLVLGNGNRPSK</sequence>
<name>A0A3D9HER7_9FLAO</name>
<protein>
    <submittedName>
        <fullName evidence="3">PASTA domain-containing protein</fullName>
    </submittedName>
</protein>
<feature type="domain" description="PASTA" evidence="2">
    <location>
        <begin position="42"/>
        <end position="108"/>
    </location>
</feature>
<dbReference type="Gene3D" id="3.30.10.20">
    <property type="match status" value="2"/>
</dbReference>
<dbReference type="PROSITE" id="PS51178">
    <property type="entry name" value="PASTA"/>
    <property type="match status" value="1"/>
</dbReference>
<accession>A0A3D9HER7</accession>
<dbReference type="Proteomes" id="UP000256629">
    <property type="component" value="Unassembled WGS sequence"/>
</dbReference>
<comment type="caution">
    <text evidence="3">The sequence shown here is derived from an EMBL/GenBank/DDBJ whole genome shotgun (WGS) entry which is preliminary data.</text>
</comment>
<evidence type="ECO:0000259" key="2">
    <source>
        <dbReference type="PROSITE" id="PS51178"/>
    </source>
</evidence>
<evidence type="ECO:0000256" key="1">
    <source>
        <dbReference type="SAM" id="Phobius"/>
    </source>
</evidence>
<dbReference type="RefSeq" id="WP_116524303.1">
    <property type="nucleotide sequence ID" value="NZ_QRDX01000005.1"/>
</dbReference>
<evidence type="ECO:0000313" key="4">
    <source>
        <dbReference type="Proteomes" id="UP000256629"/>
    </source>
</evidence>
<dbReference type="SMART" id="SM00740">
    <property type="entry name" value="PASTA"/>
    <property type="match status" value="2"/>
</dbReference>
<keyword evidence="4" id="KW-1185">Reference proteome</keyword>
<dbReference type="EMBL" id="QRDX01000005">
    <property type="protein sequence ID" value="RED47945.1"/>
    <property type="molecule type" value="Genomic_DNA"/>
</dbReference>
<evidence type="ECO:0000313" key="3">
    <source>
        <dbReference type="EMBL" id="RED47945.1"/>
    </source>
</evidence>
<organism evidence="3 4">
    <name type="scientific">Seonamhaeicola aphaedonensis</name>
    <dbReference type="NCBI Taxonomy" id="1461338"/>
    <lineage>
        <taxon>Bacteria</taxon>
        <taxon>Pseudomonadati</taxon>
        <taxon>Bacteroidota</taxon>
        <taxon>Flavobacteriia</taxon>
        <taxon>Flavobacteriales</taxon>
        <taxon>Flavobacteriaceae</taxon>
    </lineage>
</organism>
<gene>
    <name evidence="3" type="ORF">DFQ02_105172</name>
</gene>
<keyword evidence="1" id="KW-0812">Transmembrane</keyword>
<dbReference type="Pfam" id="PF03793">
    <property type="entry name" value="PASTA"/>
    <property type="match status" value="2"/>
</dbReference>
<dbReference type="AlphaFoldDB" id="A0A3D9HER7"/>
<dbReference type="CDD" id="cd06577">
    <property type="entry name" value="PASTA_pknB"/>
    <property type="match status" value="2"/>
</dbReference>
<feature type="transmembrane region" description="Helical" evidence="1">
    <location>
        <begin position="12"/>
        <end position="34"/>
    </location>
</feature>
<keyword evidence="1" id="KW-1133">Transmembrane helix</keyword>